<dbReference type="STRING" id="929556.Solca_1083"/>
<dbReference type="NCBIfam" id="NF033488">
    <property type="entry name" value="lmo0937_fam_TM"/>
    <property type="match status" value="1"/>
</dbReference>
<reference evidence="2" key="1">
    <citation type="submission" date="2012-02" db="EMBL/GenBank/DDBJ databases">
        <title>The complete genome of Solitalea canadensis DSM 3403.</title>
        <authorList>
            <consortium name="US DOE Joint Genome Institute (JGI-PGF)"/>
            <person name="Lucas S."/>
            <person name="Copeland A."/>
            <person name="Lapidus A."/>
            <person name="Glavina del Rio T."/>
            <person name="Dalin E."/>
            <person name="Tice H."/>
            <person name="Bruce D."/>
            <person name="Goodwin L."/>
            <person name="Pitluck S."/>
            <person name="Peters L."/>
            <person name="Ovchinnikova G."/>
            <person name="Lu M."/>
            <person name="Kyrpides N."/>
            <person name="Mavromatis K."/>
            <person name="Ivanova N."/>
            <person name="Brettin T."/>
            <person name="Detter J.C."/>
            <person name="Han C."/>
            <person name="Larimer F."/>
            <person name="Land M."/>
            <person name="Hauser L."/>
            <person name="Markowitz V."/>
            <person name="Cheng J.-F."/>
            <person name="Hugenholtz P."/>
            <person name="Woyke T."/>
            <person name="Wu D."/>
            <person name="Spring S."/>
            <person name="Schroeder M."/>
            <person name="Kopitz M."/>
            <person name="Brambilla E."/>
            <person name="Klenk H.-P."/>
            <person name="Eisen J.A."/>
        </authorList>
    </citation>
    <scope>NUCLEOTIDE SEQUENCE</scope>
    <source>
        <strain evidence="2">DSM 3403</strain>
    </source>
</reference>
<evidence type="ECO:0008006" key="4">
    <source>
        <dbReference type="Google" id="ProtNLM"/>
    </source>
</evidence>
<evidence type="ECO:0000313" key="2">
    <source>
        <dbReference type="EMBL" id="AFD06189.1"/>
    </source>
</evidence>
<keyword evidence="3" id="KW-1185">Reference proteome</keyword>
<dbReference type="RefSeq" id="WP_014679416.1">
    <property type="nucleotide sequence ID" value="NC_017770.1"/>
</dbReference>
<keyword evidence="1" id="KW-1133">Transmembrane helix</keyword>
<proteinExistence type="predicted"/>
<dbReference type="KEGG" id="scn:Solca_1083"/>
<keyword evidence="1" id="KW-0472">Membrane</keyword>
<dbReference type="EMBL" id="CP003349">
    <property type="protein sequence ID" value="AFD06189.1"/>
    <property type="molecule type" value="Genomic_DNA"/>
</dbReference>
<dbReference type="Proteomes" id="UP000007590">
    <property type="component" value="Chromosome"/>
</dbReference>
<name>H8KQ21_SOLCM</name>
<dbReference type="InterPro" id="IPR043727">
    <property type="entry name" value="Lmo0937-like"/>
</dbReference>
<dbReference type="AlphaFoldDB" id="H8KQ21"/>
<keyword evidence="1" id="KW-0812">Transmembrane</keyword>
<accession>H8KQ21</accession>
<dbReference type="HOGENOM" id="CLU_199613_3_3_10"/>
<evidence type="ECO:0000256" key="1">
    <source>
        <dbReference type="SAM" id="Phobius"/>
    </source>
</evidence>
<evidence type="ECO:0000313" key="3">
    <source>
        <dbReference type="Proteomes" id="UP000007590"/>
    </source>
</evidence>
<dbReference type="Pfam" id="PF18919">
    <property type="entry name" value="DUF5670"/>
    <property type="match status" value="1"/>
</dbReference>
<protein>
    <recommendedName>
        <fullName evidence="4">Lmo0937 family membrane protein</fullName>
    </recommendedName>
</protein>
<feature type="transmembrane region" description="Helical" evidence="1">
    <location>
        <begin position="28"/>
        <end position="45"/>
    </location>
</feature>
<feature type="transmembrane region" description="Helical" evidence="1">
    <location>
        <begin position="5"/>
        <end position="22"/>
    </location>
</feature>
<organism evidence="2 3">
    <name type="scientific">Solitalea canadensis (strain ATCC 29591 / DSM 3403 / JCM 21819 / LMG 8368 / NBRC 15130 / NCIMB 12057 / USAM 9D)</name>
    <name type="common">Flexibacter canadensis</name>
    <dbReference type="NCBI Taxonomy" id="929556"/>
    <lineage>
        <taxon>Bacteria</taxon>
        <taxon>Pseudomonadati</taxon>
        <taxon>Bacteroidota</taxon>
        <taxon>Sphingobacteriia</taxon>
        <taxon>Sphingobacteriales</taxon>
        <taxon>Sphingobacteriaceae</taxon>
        <taxon>Solitalea</taxon>
    </lineage>
</organism>
<gene>
    <name evidence="2" type="ordered locus">Solca_1083</name>
</gene>
<sequence length="49" mass="5251">MKTTLNLIAAILLIGWILGITVEGTGKVIHLLLILSIISVALSLFHKTP</sequence>